<dbReference type="OrthoDB" id="416437at2759"/>
<name>A0A1X7U1V1_AMPQE</name>
<accession>A0A1X7U1V1</accession>
<sequence length="57" mass="6441">MLNSVRHGCLTDETVDTLQSLINKVTIQEKYKELETEGTNPPICLFSKVDPCQKSMN</sequence>
<evidence type="ECO:0000313" key="1">
    <source>
        <dbReference type="EnsemblMetazoa" id="Aqu2.1.21394_001"/>
    </source>
</evidence>
<protein>
    <submittedName>
        <fullName evidence="1">Uncharacterized protein</fullName>
    </submittedName>
</protein>
<dbReference type="EnsemblMetazoa" id="Aqu2.1.21394_001">
    <property type="protein sequence ID" value="Aqu2.1.21394_001"/>
    <property type="gene ID" value="Aqu2.1.21394"/>
</dbReference>
<dbReference type="AlphaFoldDB" id="A0A1X7U1V1"/>
<dbReference type="InParanoid" id="A0A1X7U1V1"/>
<proteinExistence type="predicted"/>
<reference evidence="1" key="1">
    <citation type="submission" date="2017-05" db="UniProtKB">
        <authorList>
            <consortium name="EnsemblMetazoa"/>
        </authorList>
    </citation>
    <scope>IDENTIFICATION</scope>
</reference>
<organism evidence="1">
    <name type="scientific">Amphimedon queenslandica</name>
    <name type="common">Sponge</name>
    <dbReference type="NCBI Taxonomy" id="400682"/>
    <lineage>
        <taxon>Eukaryota</taxon>
        <taxon>Metazoa</taxon>
        <taxon>Porifera</taxon>
        <taxon>Demospongiae</taxon>
        <taxon>Heteroscleromorpha</taxon>
        <taxon>Haplosclerida</taxon>
        <taxon>Niphatidae</taxon>
        <taxon>Amphimedon</taxon>
    </lineage>
</organism>